<dbReference type="RefSeq" id="WP_140738140.1">
    <property type="nucleotide sequence ID" value="NZ_RCZM01000002.1"/>
</dbReference>
<dbReference type="Pfam" id="PF03861">
    <property type="entry name" value="ANTAR"/>
    <property type="match status" value="1"/>
</dbReference>
<dbReference type="SMART" id="SM01012">
    <property type="entry name" value="ANTAR"/>
    <property type="match status" value="1"/>
</dbReference>
<keyword evidence="6" id="KW-1185">Reference proteome</keyword>
<dbReference type="PROSITE" id="PS50921">
    <property type="entry name" value="ANTAR"/>
    <property type="match status" value="1"/>
</dbReference>
<evidence type="ECO:0000256" key="1">
    <source>
        <dbReference type="ARBA" id="ARBA00023015"/>
    </source>
</evidence>
<dbReference type="InterPro" id="IPR029016">
    <property type="entry name" value="GAF-like_dom_sf"/>
</dbReference>
<dbReference type="GO" id="GO:0003723">
    <property type="term" value="F:RNA binding"/>
    <property type="evidence" value="ECO:0007669"/>
    <property type="project" value="InterPro"/>
</dbReference>
<gene>
    <name evidence="5" type="ORF">EAH86_06980</name>
</gene>
<sequence>MTASQGRLAHANQLIDDEPTDPHGAPGTIGRLERLCTALTRSLPATGVGVSLLTEDHQGGGTVAASSAASRRLEELQFSLGEGPCIDAYTSRRPVLEPDLTTHGMRRWPGYARAACDHGVQAVFAFPLQVGAARVGALDVYRVEPGSLTADGLTQAVTFAEVAMGLLVDGQDGAPDGRTITDLDDALAYRLEVYQAQGMVMVDLGVTIDEAMARFRGHAYAEGRPVSDVARDIVAGRLRLKRDAP</sequence>
<feature type="region of interest" description="Disordered" evidence="3">
    <location>
        <begin position="1"/>
        <end position="29"/>
    </location>
</feature>
<evidence type="ECO:0000313" key="5">
    <source>
        <dbReference type="EMBL" id="TPG18138.1"/>
    </source>
</evidence>
<evidence type="ECO:0000259" key="4">
    <source>
        <dbReference type="PROSITE" id="PS50921"/>
    </source>
</evidence>
<dbReference type="Proteomes" id="UP000317722">
    <property type="component" value="Unassembled WGS sequence"/>
</dbReference>
<proteinExistence type="predicted"/>
<accession>A0A502CZ12</accession>
<dbReference type="Gene3D" id="3.30.450.40">
    <property type="match status" value="1"/>
</dbReference>
<dbReference type="EMBL" id="RCZM01000002">
    <property type="protein sequence ID" value="TPG18138.1"/>
    <property type="molecule type" value="Genomic_DNA"/>
</dbReference>
<dbReference type="InterPro" id="IPR012074">
    <property type="entry name" value="GAF_ANTAR"/>
</dbReference>
<dbReference type="InterPro" id="IPR003018">
    <property type="entry name" value="GAF"/>
</dbReference>
<evidence type="ECO:0000256" key="2">
    <source>
        <dbReference type="ARBA" id="ARBA00023163"/>
    </source>
</evidence>
<name>A0A502CZ12_9MICO</name>
<dbReference type="Pfam" id="PF13185">
    <property type="entry name" value="GAF_2"/>
    <property type="match status" value="1"/>
</dbReference>
<dbReference type="Gene3D" id="1.10.10.10">
    <property type="entry name" value="Winged helix-like DNA-binding domain superfamily/Winged helix DNA-binding domain"/>
    <property type="match status" value="1"/>
</dbReference>
<evidence type="ECO:0000313" key="6">
    <source>
        <dbReference type="Proteomes" id="UP000317722"/>
    </source>
</evidence>
<feature type="domain" description="ANTAR" evidence="4">
    <location>
        <begin position="173"/>
        <end position="234"/>
    </location>
</feature>
<dbReference type="OrthoDB" id="4935162at2"/>
<evidence type="ECO:0000256" key="3">
    <source>
        <dbReference type="SAM" id="MobiDB-lite"/>
    </source>
</evidence>
<dbReference type="InterPro" id="IPR005561">
    <property type="entry name" value="ANTAR"/>
</dbReference>
<dbReference type="PIRSF" id="PIRSF036625">
    <property type="entry name" value="GAF_ANTAR"/>
    <property type="match status" value="1"/>
</dbReference>
<keyword evidence="2" id="KW-0804">Transcription</keyword>
<protein>
    <submittedName>
        <fullName evidence="5">ANTAR domain-containing protein</fullName>
    </submittedName>
</protein>
<reference evidence="5 6" key="1">
    <citation type="journal article" date="2019" name="Environ. Microbiol.">
        <title>Species interactions and distinct microbial communities in high Arctic permafrost affected cryosols are associated with the CH4 and CO2 gas fluxes.</title>
        <authorList>
            <person name="Altshuler I."/>
            <person name="Hamel J."/>
            <person name="Turney S."/>
            <person name="Magnuson E."/>
            <person name="Levesque R."/>
            <person name="Greer C."/>
            <person name="Whyte L.G."/>
        </authorList>
    </citation>
    <scope>NUCLEOTIDE SEQUENCE [LARGE SCALE GENOMIC DNA]</scope>
    <source>
        <strain evidence="5 6">S9.3A</strain>
    </source>
</reference>
<dbReference type="SUPFAM" id="SSF55781">
    <property type="entry name" value="GAF domain-like"/>
    <property type="match status" value="1"/>
</dbReference>
<organism evidence="5 6">
    <name type="scientific">Pedococcus bigeumensis</name>
    <dbReference type="NCBI Taxonomy" id="433644"/>
    <lineage>
        <taxon>Bacteria</taxon>
        <taxon>Bacillati</taxon>
        <taxon>Actinomycetota</taxon>
        <taxon>Actinomycetes</taxon>
        <taxon>Micrococcales</taxon>
        <taxon>Intrasporangiaceae</taxon>
        <taxon>Pedococcus</taxon>
    </lineage>
</organism>
<comment type="caution">
    <text evidence="5">The sequence shown here is derived from an EMBL/GenBank/DDBJ whole genome shotgun (WGS) entry which is preliminary data.</text>
</comment>
<dbReference type="AlphaFoldDB" id="A0A502CZ12"/>
<keyword evidence="1" id="KW-0805">Transcription regulation</keyword>
<dbReference type="InterPro" id="IPR036388">
    <property type="entry name" value="WH-like_DNA-bd_sf"/>
</dbReference>